<comment type="caution">
    <text evidence="2">The sequence shown here is derived from an EMBL/GenBank/DDBJ whole genome shotgun (WGS) entry which is preliminary data.</text>
</comment>
<evidence type="ECO:0008006" key="4">
    <source>
        <dbReference type="Google" id="ProtNLM"/>
    </source>
</evidence>
<reference evidence="2 3" key="1">
    <citation type="submission" date="2024-02" db="EMBL/GenBank/DDBJ databases">
        <authorList>
            <person name="Chen Y."/>
            <person name="Shah S."/>
            <person name="Dougan E. K."/>
            <person name="Thang M."/>
            <person name="Chan C."/>
        </authorList>
    </citation>
    <scope>NUCLEOTIDE SEQUENCE [LARGE SCALE GENOMIC DNA]</scope>
</reference>
<dbReference type="SUPFAM" id="SSF53335">
    <property type="entry name" value="S-adenosyl-L-methionine-dependent methyltransferases"/>
    <property type="match status" value="1"/>
</dbReference>
<gene>
    <name evidence="2" type="ORF">SCF082_LOCUS42696</name>
</gene>
<dbReference type="InterPro" id="IPR029063">
    <property type="entry name" value="SAM-dependent_MTases_sf"/>
</dbReference>
<evidence type="ECO:0000256" key="1">
    <source>
        <dbReference type="SAM" id="SignalP"/>
    </source>
</evidence>
<dbReference type="EMBL" id="CAXAMM010040017">
    <property type="protein sequence ID" value="CAK9090549.1"/>
    <property type="molecule type" value="Genomic_DNA"/>
</dbReference>
<evidence type="ECO:0000313" key="3">
    <source>
        <dbReference type="Proteomes" id="UP001642464"/>
    </source>
</evidence>
<feature type="chain" id="PRO_5046025640" description="Methyltransferase type 11 domain-containing protein" evidence="1">
    <location>
        <begin position="16"/>
        <end position="424"/>
    </location>
</feature>
<protein>
    <recommendedName>
        <fullName evidence="4">Methyltransferase type 11 domain-containing protein</fullName>
    </recommendedName>
</protein>
<sequence>MMKLWCLGALAVAAANRPPPDLEGLFQFASAPLVSYWLSDSAMPQLASKDFPCLKVMILLDWVAQKYHTSFAQSKADLNFWKDTLVSIGFSGQTPQDWFTSSNYYALLQPVIEMHRTTSHLLDFLHVLSMVHGERCMYPALRNNLGYAVTWAAKLSEEVHKMQLSAIYYSRMSIFETSTDVLRHLLPTIDVLTAAARFADAFAEVRLTLDKLAEKRQDSVDITLPAASPSPYQDGGGAFLDMTFIVRNLTNGWHLDHALLASLVRLWPAPKGHGEGCHTSLADFGAGGGHYCKFFNKTGEYCCSAFDGSSKASLYTGGAVQTQRLDEPFDLGRRFDWLICLEVLEHIPESKEVVALANLRRHATKGLVLSWSEHGGPGHPNAKPWSEVHELVKASGFQMDVEASESLRTQVPWLKDAVHVFRAL</sequence>
<dbReference type="Proteomes" id="UP001642464">
    <property type="component" value="Unassembled WGS sequence"/>
</dbReference>
<proteinExistence type="predicted"/>
<dbReference type="Gene3D" id="3.40.50.150">
    <property type="entry name" value="Vaccinia Virus protein VP39"/>
    <property type="match status" value="1"/>
</dbReference>
<keyword evidence="1" id="KW-0732">Signal</keyword>
<feature type="signal peptide" evidence="1">
    <location>
        <begin position="1"/>
        <end position="15"/>
    </location>
</feature>
<accession>A0ABP0QR99</accession>
<evidence type="ECO:0000313" key="2">
    <source>
        <dbReference type="EMBL" id="CAK9090549.1"/>
    </source>
</evidence>
<name>A0ABP0QR99_9DINO</name>
<keyword evidence="3" id="KW-1185">Reference proteome</keyword>
<organism evidence="2 3">
    <name type="scientific">Durusdinium trenchii</name>
    <dbReference type="NCBI Taxonomy" id="1381693"/>
    <lineage>
        <taxon>Eukaryota</taxon>
        <taxon>Sar</taxon>
        <taxon>Alveolata</taxon>
        <taxon>Dinophyceae</taxon>
        <taxon>Suessiales</taxon>
        <taxon>Symbiodiniaceae</taxon>
        <taxon>Durusdinium</taxon>
    </lineage>
</organism>